<dbReference type="Gene3D" id="2.60.120.260">
    <property type="entry name" value="Galactose-binding domain-like"/>
    <property type="match status" value="1"/>
</dbReference>
<dbReference type="Pfam" id="PF00703">
    <property type="entry name" value="Glyco_hydro_2"/>
    <property type="match status" value="1"/>
</dbReference>
<dbReference type="AlphaFoldDB" id="A0AAD6ILB8"/>
<dbReference type="Pfam" id="PF02837">
    <property type="entry name" value="Glyco_hydro_2_N"/>
    <property type="match status" value="1"/>
</dbReference>
<dbReference type="InterPro" id="IPR051913">
    <property type="entry name" value="GH2_Domain-Containing"/>
</dbReference>
<comment type="similarity">
    <text evidence="1">Belongs to the glycosyl hydrolase 2 family.</text>
</comment>
<sequence>MASTRPEIFNPASDVNPLKTSPNINIKSLKNGNLPPPRLPTNPLNWSSLDGPWSFTFDDADSGKTEKWHKSSLNNTSSKREIQVPYAFQTPASGINLYEAHEVMWYERTITDIRSADEKAKGHRLLVRFGAVDYECQVWVDGNFVGGHRGGHVPFDVDVSDAFGDGDEDGKEARLTLRVRDSPYDLTQPRGKQFWGPVPESIFYTPSGGIWLSVWLESVPAMRLACGSGGTVLGSDDVDGGVLHARVGVLGRRVGSEFAAKVEVEASLGGVFVSKGEAELPRDQNIATLDLSMKVPNAAELQSREPFNEVGVWHEGVALWAPEHPILYDITLRLYNSTGNLVDTVETTTGMRSLSWQTGDGTFRLNGKPYFQMLFLDQGYWPETGLTPPSSEALKKDIELAKKIGFNGCRKHQKVEDPRFYYWADRLGFVVWGEMANAYEFGGEYVERFTSEWIEAVKRDINHPSIVTWTPVNESWAVSALKDNIEQRNHVRALYYLTKNLDPSRPVNDNCGWEHIKTDLTTFHDYCDSPELTTTCATMGGILGPKGGHAMFAPPIYSGYSGSVILDEGARHTPGAPVICSEFGGVNITPPKDSAEAGERDWGYTTASDPADFLVRFEKLVMGVVRGGHVCGLVWTQLCDIEQEVNGLYTYDRKDKVPAEKVKAIMDAAKDHYYGHVTSHHSRGLRKLLDQYKHVVHRK</sequence>
<dbReference type="SUPFAM" id="SSF49303">
    <property type="entry name" value="beta-Galactosidase/glucuronidase domain"/>
    <property type="match status" value="1"/>
</dbReference>
<dbReference type="Gene3D" id="2.60.40.10">
    <property type="entry name" value="Immunoglobulins"/>
    <property type="match status" value="1"/>
</dbReference>
<evidence type="ECO:0000256" key="3">
    <source>
        <dbReference type="ARBA" id="ARBA00023295"/>
    </source>
</evidence>
<feature type="region of interest" description="Disordered" evidence="4">
    <location>
        <begin position="1"/>
        <end position="21"/>
    </location>
</feature>
<feature type="domain" description="Glycoside hydrolase family 2 immunoglobulin-like beta-sandwich" evidence="5">
    <location>
        <begin position="317"/>
        <end position="352"/>
    </location>
</feature>
<dbReference type="SUPFAM" id="SSF49785">
    <property type="entry name" value="Galactose-binding domain-like"/>
    <property type="match status" value="1"/>
</dbReference>
<dbReference type="EMBL" id="JAQJZL010000002">
    <property type="protein sequence ID" value="KAJ6052712.1"/>
    <property type="molecule type" value="Genomic_DNA"/>
</dbReference>
<dbReference type="GO" id="GO:0005975">
    <property type="term" value="P:carbohydrate metabolic process"/>
    <property type="evidence" value="ECO:0007669"/>
    <property type="project" value="InterPro"/>
</dbReference>
<evidence type="ECO:0000313" key="8">
    <source>
        <dbReference type="EMBL" id="KAJ6052712.1"/>
    </source>
</evidence>
<keyword evidence="3" id="KW-0326">Glycosidase</keyword>
<evidence type="ECO:0000259" key="5">
    <source>
        <dbReference type="Pfam" id="PF00703"/>
    </source>
</evidence>
<evidence type="ECO:0000256" key="2">
    <source>
        <dbReference type="ARBA" id="ARBA00022801"/>
    </source>
</evidence>
<dbReference type="PANTHER" id="PTHR42732:SF4">
    <property type="entry name" value="BETA-MANNOSIDASE"/>
    <property type="match status" value="1"/>
</dbReference>
<gene>
    <name evidence="8" type="ORF">N7460_003246</name>
</gene>
<keyword evidence="2" id="KW-0378">Hydrolase</keyword>
<dbReference type="InterPro" id="IPR006103">
    <property type="entry name" value="Glyco_hydro_2_cat"/>
</dbReference>
<evidence type="ECO:0000259" key="6">
    <source>
        <dbReference type="Pfam" id="PF02836"/>
    </source>
</evidence>
<feature type="domain" description="Glycoside hydrolase family 2 catalytic" evidence="6">
    <location>
        <begin position="391"/>
        <end position="508"/>
    </location>
</feature>
<dbReference type="InterPro" id="IPR036156">
    <property type="entry name" value="Beta-gal/glucu_dom_sf"/>
</dbReference>
<dbReference type="Pfam" id="PF02836">
    <property type="entry name" value="Glyco_hydro_2_C"/>
    <property type="match status" value="1"/>
</dbReference>
<proteinExistence type="inferred from homology"/>
<comment type="caution">
    <text evidence="8">The sequence shown here is derived from an EMBL/GenBank/DDBJ whole genome shotgun (WGS) entry which is preliminary data.</text>
</comment>
<feature type="domain" description="Glycosyl hydrolases family 2 sugar binding" evidence="7">
    <location>
        <begin position="48"/>
        <end position="167"/>
    </location>
</feature>
<evidence type="ECO:0000256" key="1">
    <source>
        <dbReference type="ARBA" id="ARBA00007401"/>
    </source>
</evidence>
<dbReference type="InterPro" id="IPR006102">
    <property type="entry name" value="Ig-like_GH2"/>
</dbReference>
<dbReference type="GO" id="GO:0004553">
    <property type="term" value="F:hydrolase activity, hydrolyzing O-glycosyl compounds"/>
    <property type="evidence" value="ECO:0007669"/>
    <property type="project" value="InterPro"/>
</dbReference>
<keyword evidence="9" id="KW-1185">Reference proteome</keyword>
<dbReference type="InterPro" id="IPR008979">
    <property type="entry name" value="Galactose-bd-like_sf"/>
</dbReference>
<dbReference type="InterPro" id="IPR017853">
    <property type="entry name" value="GH"/>
</dbReference>
<dbReference type="PANTHER" id="PTHR42732">
    <property type="entry name" value="BETA-GALACTOSIDASE"/>
    <property type="match status" value="1"/>
</dbReference>
<protein>
    <recommendedName>
        <fullName evidence="10">Glycoside hydrolase family 2 protein</fullName>
    </recommendedName>
</protein>
<organism evidence="8 9">
    <name type="scientific">Penicillium canescens</name>
    <dbReference type="NCBI Taxonomy" id="5083"/>
    <lineage>
        <taxon>Eukaryota</taxon>
        <taxon>Fungi</taxon>
        <taxon>Dikarya</taxon>
        <taxon>Ascomycota</taxon>
        <taxon>Pezizomycotina</taxon>
        <taxon>Eurotiomycetes</taxon>
        <taxon>Eurotiomycetidae</taxon>
        <taxon>Eurotiales</taxon>
        <taxon>Aspergillaceae</taxon>
        <taxon>Penicillium</taxon>
    </lineage>
</organism>
<accession>A0AAD6ILB8</accession>
<name>A0AAD6ILB8_PENCN</name>
<dbReference type="InterPro" id="IPR006104">
    <property type="entry name" value="Glyco_hydro_2_N"/>
</dbReference>
<dbReference type="SUPFAM" id="SSF51445">
    <property type="entry name" value="(Trans)glycosidases"/>
    <property type="match status" value="1"/>
</dbReference>
<evidence type="ECO:0000256" key="4">
    <source>
        <dbReference type="SAM" id="MobiDB-lite"/>
    </source>
</evidence>
<dbReference type="InterPro" id="IPR013783">
    <property type="entry name" value="Ig-like_fold"/>
</dbReference>
<evidence type="ECO:0000259" key="7">
    <source>
        <dbReference type="Pfam" id="PF02837"/>
    </source>
</evidence>
<dbReference type="Gene3D" id="3.20.20.80">
    <property type="entry name" value="Glycosidases"/>
    <property type="match status" value="1"/>
</dbReference>
<dbReference type="Proteomes" id="UP001219568">
    <property type="component" value="Unassembled WGS sequence"/>
</dbReference>
<evidence type="ECO:0000313" key="9">
    <source>
        <dbReference type="Proteomes" id="UP001219568"/>
    </source>
</evidence>
<reference evidence="8" key="1">
    <citation type="journal article" date="2023" name="IMA Fungus">
        <title>Comparative genomic study of the Penicillium genus elucidates a diverse pangenome and 15 lateral gene transfer events.</title>
        <authorList>
            <person name="Petersen C."/>
            <person name="Sorensen T."/>
            <person name="Nielsen M.R."/>
            <person name="Sondergaard T.E."/>
            <person name="Sorensen J.L."/>
            <person name="Fitzpatrick D.A."/>
            <person name="Frisvad J.C."/>
            <person name="Nielsen K.L."/>
        </authorList>
    </citation>
    <scope>NUCLEOTIDE SEQUENCE</scope>
    <source>
        <strain evidence="8">IBT 15450</strain>
    </source>
</reference>
<reference evidence="8" key="2">
    <citation type="submission" date="2023-01" db="EMBL/GenBank/DDBJ databases">
        <authorList>
            <person name="Petersen C."/>
        </authorList>
    </citation>
    <scope>NUCLEOTIDE SEQUENCE</scope>
    <source>
        <strain evidence="8">IBT 15450</strain>
    </source>
</reference>
<evidence type="ECO:0008006" key="10">
    <source>
        <dbReference type="Google" id="ProtNLM"/>
    </source>
</evidence>